<gene>
    <name evidence="8" type="ORF">EOD43_13205</name>
</gene>
<comment type="catalytic activity">
    <reaction evidence="3">
        <text>3-(methylsulfanyl)propanoate + ATP + CoA = 3-(methylsulfanyl)propanoyl-CoA + AMP + diphosphate</text>
        <dbReference type="Rhea" id="RHEA:43052"/>
        <dbReference type="ChEBI" id="CHEBI:30616"/>
        <dbReference type="ChEBI" id="CHEBI:33019"/>
        <dbReference type="ChEBI" id="CHEBI:49016"/>
        <dbReference type="ChEBI" id="CHEBI:57287"/>
        <dbReference type="ChEBI" id="CHEBI:82815"/>
        <dbReference type="ChEBI" id="CHEBI:456215"/>
        <dbReference type="EC" id="6.2.1.44"/>
    </reaction>
    <physiologicalReaction direction="left-to-right" evidence="3">
        <dbReference type="Rhea" id="RHEA:43053"/>
    </physiologicalReaction>
</comment>
<evidence type="ECO:0000256" key="3">
    <source>
        <dbReference type="ARBA" id="ARBA00051915"/>
    </source>
</evidence>
<evidence type="ECO:0000256" key="2">
    <source>
        <dbReference type="ARBA" id="ARBA00022598"/>
    </source>
</evidence>
<dbReference type="AlphaFoldDB" id="A0A437MB05"/>
<keyword evidence="2 8" id="KW-0436">Ligase</keyword>
<comment type="similarity">
    <text evidence="1">Belongs to the ATP-dependent AMP-binding enzyme family.</text>
</comment>
<evidence type="ECO:0000259" key="7">
    <source>
        <dbReference type="Pfam" id="PF13193"/>
    </source>
</evidence>
<dbReference type="FunFam" id="3.30.300.30:FF:000008">
    <property type="entry name" value="2,3-dihydroxybenzoate-AMP ligase"/>
    <property type="match status" value="1"/>
</dbReference>
<organism evidence="8 9">
    <name type="scientific">Sphingomonas crocodyli</name>
    <dbReference type="NCBI Taxonomy" id="1979270"/>
    <lineage>
        <taxon>Bacteria</taxon>
        <taxon>Pseudomonadati</taxon>
        <taxon>Pseudomonadota</taxon>
        <taxon>Alphaproteobacteria</taxon>
        <taxon>Sphingomonadales</taxon>
        <taxon>Sphingomonadaceae</taxon>
        <taxon>Sphingomonas</taxon>
    </lineage>
</organism>
<dbReference type="CDD" id="cd17631">
    <property type="entry name" value="FACL_FadD13-like"/>
    <property type="match status" value="1"/>
</dbReference>
<sequence>MMGERRMQATLSIRSNARRRGGEIALMCDDRSFTWVELRDLIARFAAVLRDEGVKPGDRVAILADNCDLYLSAFFAIPWAGAILLPLNTRLSPGELVELLETGDPTLILFDAGRADLLQRTFDAGAKRVPTLAMRGEARSIDALQAKAAPMEDLNRHGNDPASIFFTGGTTGRSKGAVMTHANHMFNSLGMWTELGADTSEVRYLHAPPMFHVADALFVHAVTAIGGRHVLLPRFDAVAVIDSIERHAITDVYLVPTMVGTFLDELERNPRTLPTLRRLYYGAMPMPEEVVRRFMKMLPQCGPIQLYGQSEAGPILTMLLPRDHDVSGKTTRLRSAGLPMPGGEVAIHDADGNEVEQGVVGEIVARSGTVMPGYWNDPEQTAKALRNDWLYTGDGGYVDADGFVYVVDRIKDMIISGGENIYSIEVERAISKHPAVSQCAVIGVPDPRWGERVHAAIVLRSGEAVTTEEMQTHCRQHIAGYKIPRSIDWRTSLPLSGPGKILKRKLRDEVMEAQSPLPA</sequence>
<evidence type="ECO:0000313" key="8">
    <source>
        <dbReference type="EMBL" id="RVT94743.1"/>
    </source>
</evidence>
<evidence type="ECO:0000313" key="9">
    <source>
        <dbReference type="Proteomes" id="UP000282971"/>
    </source>
</evidence>
<protein>
    <recommendedName>
        <fullName evidence="5">3-methylmercaptopropionyl-CoA ligase</fullName>
        <ecNumber evidence="4">6.2.1.44</ecNumber>
    </recommendedName>
</protein>
<feature type="domain" description="AMP-binding enzyme C-terminal" evidence="7">
    <location>
        <begin position="425"/>
        <end position="500"/>
    </location>
</feature>
<dbReference type="InterPro" id="IPR050237">
    <property type="entry name" value="ATP-dep_AMP-bd_enzyme"/>
</dbReference>
<dbReference type="InterPro" id="IPR000873">
    <property type="entry name" value="AMP-dep_synth/lig_dom"/>
</dbReference>
<evidence type="ECO:0000256" key="4">
    <source>
        <dbReference type="ARBA" id="ARBA00066616"/>
    </source>
</evidence>
<dbReference type="GO" id="GO:0016878">
    <property type="term" value="F:acid-thiol ligase activity"/>
    <property type="evidence" value="ECO:0007669"/>
    <property type="project" value="UniProtKB-ARBA"/>
</dbReference>
<dbReference type="OrthoDB" id="9803968at2"/>
<dbReference type="SUPFAM" id="SSF56801">
    <property type="entry name" value="Acetyl-CoA synthetase-like"/>
    <property type="match status" value="1"/>
</dbReference>
<dbReference type="Gene3D" id="3.30.300.30">
    <property type="match status" value="1"/>
</dbReference>
<evidence type="ECO:0000256" key="1">
    <source>
        <dbReference type="ARBA" id="ARBA00006432"/>
    </source>
</evidence>
<dbReference type="InterPro" id="IPR025110">
    <property type="entry name" value="AMP-bd_C"/>
</dbReference>
<dbReference type="EMBL" id="SACN01000001">
    <property type="protein sequence ID" value="RVT94743.1"/>
    <property type="molecule type" value="Genomic_DNA"/>
</dbReference>
<proteinExistence type="inferred from homology"/>
<dbReference type="Gene3D" id="3.40.50.12780">
    <property type="entry name" value="N-terminal domain of ligase-like"/>
    <property type="match status" value="1"/>
</dbReference>
<feature type="domain" description="AMP-dependent synthetase/ligase" evidence="6">
    <location>
        <begin position="15"/>
        <end position="375"/>
    </location>
</feature>
<dbReference type="EC" id="6.2.1.44" evidence="4"/>
<dbReference type="Proteomes" id="UP000282971">
    <property type="component" value="Unassembled WGS sequence"/>
</dbReference>
<dbReference type="InterPro" id="IPR042099">
    <property type="entry name" value="ANL_N_sf"/>
</dbReference>
<dbReference type="InterPro" id="IPR020845">
    <property type="entry name" value="AMP-binding_CS"/>
</dbReference>
<reference evidence="8 9" key="1">
    <citation type="submission" date="2019-01" db="EMBL/GenBank/DDBJ databases">
        <authorList>
            <person name="Chen W.-M."/>
        </authorList>
    </citation>
    <scope>NUCLEOTIDE SEQUENCE [LARGE SCALE GENOMIC DNA]</scope>
    <source>
        <strain evidence="8 9">CCP-7</strain>
    </source>
</reference>
<comment type="caution">
    <text evidence="8">The sequence shown here is derived from an EMBL/GenBank/DDBJ whole genome shotgun (WGS) entry which is preliminary data.</text>
</comment>
<evidence type="ECO:0000256" key="5">
    <source>
        <dbReference type="ARBA" id="ARBA00067668"/>
    </source>
</evidence>
<dbReference type="PANTHER" id="PTHR43767">
    <property type="entry name" value="LONG-CHAIN-FATTY-ACID--COA LIGASE"/>
    <property type="match status" value="1"/>
</dbReference>
<dbReference type="Pfam" id="PF00501">
    <property type="entry name" value="AMP-binding"/>
    <property type="match status" value="1"/>
</dbReference>
<evidence type="ECO:0000259" key="6">
    <source>
        <dbReference type="Pfam" id="PF00501"/>
    </source>
</evidence>
<name>A0A437MB05_9SPHN</name>
<dbReference type="PROSITE" id="PS00455">
    <property type="entry name" value="AMP_BINDING"/>
    <property type="match status" value="1"/>
</dbReference>
<dbReference type="RefSeq" id="WP_127744318.1">
    <property type="nucleotide sequence ID" value="NZ_SACN01000001.1"/>
</dbReference>
<dbReference type="Pfam" id="PF13193">
    <property type="entry name" value="AMP-binding_C"/>
    <property type="match status" value="1"/>
</dbReference>
<dbReference type="InterPro" id="IPR045851">
    <property type="entry name" value="AMP-bd_C_sf"/>
</dbReference>
<accession>A0A437MB05</accession>
<dbReference type="PANTHER" id="PTHR43767:SF1">
    <property type="entry name" value="NONRIBOSOMAL PEPTIDE SYNTHASE PES1 (EUROFUNG)-RELATED"/>
    <property type="match status" value="1"/>
</dbReference>
<keyword evidence="9" id="KW-1185">Reference proteome</keyword>